<evidence type="ECO:0000256" key="4">
    <source>
        <dbReference type="ARBA" id="ARBA00023136"/>
    </source>
</evidence>
<organism evidence="7 8">
    <name type="scientific">Flavobacterium litorale</name>
    <dbReference type="NCBI Taxonomy" id="2856519"/>
    <lineage>
        <taxon>Bacteria</taxon>
        <taxon>Pseudomonadati</taxon>
        <taxon>Bacteroidota</taxon>
        <taxon>Flavobacteriia</taxon>
        <taxon>Flavobacteriales</taxon>
        <taxon>Flavobacteriaceae</taxon>
        <taxon>Flavobacterium</taxon>
    </lineage>
</organism>
<evidence type="ECO:0000313" key="8">
    <source>
        <dbReference type="Proteomes" id="UP000825381"/>
    </source>
</evidence>
<reference evidence="7 8" key="1">
    <citation type="submission" date="2021-07" db="EMBL/GenBank/DDBJ databases">
        <title>Flavobacterium WSW3-B6 sp.nov, isolated from seaweed.</title>
        <authorList>
            <person name="Muhammad N."/>
            <person name="Ho H."/>
            <person name="Lee Y.-J."/>
            <person name="Nguyen T."/>
            <person name="Ho J."/>
            <person name="Kim S.-G."/>
        </authorList>
    </citation>
    <scope>NUCLEOTIDE SEQUENCE [LARGE SCALE GENOMIC DNA]</scope>
    <source>
        <strain evidence="7 8">WSW3-B6</strain>
    </source>
</reference>
<name>A0ABX8V9H6_9FLAO</name>
<comment type="subcellular location">
    <subcellularLocation>
        <location evidence="1">Membrane</location>
        <topology evidence="1">Single-pass membrane protein</topology>
    </subcellularLocation>
</comment>
<evidence type="ECO:0000256" key="2">
    <source>
        <dbReference type="ARBA" id="ARBA00022692"/>
    </source>
</evidence>
<dbReference type="Proteomes" id="UP000825381">
    <property type="component" value="Chromosome"/>
</dbReference>
<keyword evidence="4" id="KW-0472">Membrane</keyword>
<feature type="domain" description="Translocation and assembly module TamB C-terminal" evidence="6">
    <location>
        <begin position="1027"/>
        <end position="1446"/>
    </location>
</feature>
<keyword evidence="2" id="KW-0812">Transmembrane</keyword>
<dbReference type="EMBL" id="CP080429">
    <property type="protein sequence ID" value="QYJ69510.1"/>
    <property type="molecule type" value="Genomic_DNA"/>
</dbReference>
<accession>A0ABX8V9H6</accession>
<evidence type="ECO:0000313" key="7">
    <source>
        <dbReference type="EMBL" id="QYJ69510.1"/>
    </source>
</evidence>
<gene>
    <name evidence="7" type="ORF">K1I41_08785</name>
</gene>
<evidence type="ECO:0000256" key="3">
    <source>
        <dbReference type="ARBA" id="ARBA00022989"/>
    </source>
</evidence>
<dbReference type="InterPro" id="IPR007452">
    <property type="entry name" value="TamB_C"/>
</dbReference>
<evidence type="ECO:0000256" key="1">
    <source>
        <dbReference type="ARBA" id="ARBA00004167"/>
    </source>
</evidence>
<evidence type="ECO:0000259" key="6">
    <source>
        <dbReference type="Pfam" id="PF04357"/>
    </source>
</evidence>
<proteinExistence type="predicted"/>
<sequence>MPSYKFKTNSSIKKFKKIFIRTVVILLLLLLLLAIALSLPFVQTKLARLATNSINEELGTHIEVDKVAISLFGTVKLKGILVLDHHKDTLISAKRIQTNVISFRQLTKNNFQFGTIRAEALNFHMKTYKGEDKSNLDIFVKSFDTGKPSDGTFRLVSDALYVSNGRYRLTNENSENPTVLDFTKLNGALNDFYIKGSEITAEIERLAMNDHRGLVIENLQGDFTYTKSNIILDNLNLKTAQSALKGNLKLSYTIEDMKDFVNKVDFDFNIDKATVAANELNYFYNEFGENQKFYLATRFTGPLNNFVLNDLKLLNTEDSEIIGKVNFRHLFEKNGPGFYMHGNFDRVTANYTNLTHIMPRVLGKVLPEPLGRLGQVSLIGDVTLTKQDLDTDLYIISELGEAKTDLSIKNFNQADIATYKGVVDLKGFNVGAMVGSKSVSNTTLHLAVDGVGFNKESLNTSLKGKVQSLVFNNYNYTNVSVDGTMKWPYFEGDIDSNDPNLMMSFDGLVDMSKKVNRFDFHAQVDYANLVALNVIKNDSLSIFKGDLRLRAKGSTLNNVAGTLQMSRLSYQNDRDSYYFENFFIESTFDKDNVRTITLNSTDIIEGKVVGKFDVNQVPKVVENALGSLYTNYSPYKVKEGQFINFDFTIYNKIVGIVLPDVIVGANTKVRGKINPDKGDFILNFDSPNIFVQDNYFNNISVDINNKNPLYNAYVSMDSLRTNKYKISDFSLVNVTENDTLYLRSEFKGGSKAEDYFNINLYHTIDETNKSVVGFKKSEVNVKDYLWYINEDQAKDNKVVFNKKLTDFTIDNIVMSHKDQKVELAGVIRDSTYKDIKLSFNDVALEKITPSLDSLEFGGNINGDITLKQDHDVYEPQSMLTISSLRMNDHELGDLDLQIYGDKKLQRFNLSSTIFKDDEERLYAAGTIDIVDKQTQLSLDADFTSFDISFLEIFLGTIFPEIRGTATGRAAIVGNVKKPEIDAIFYLKDAGLKVGYLNTDYNFEQDAILDLTENTIVFRNPKLTDTEFGTSGYLKGKVTHNMFKDWALDLKLESDKLLALHTEDSDDALFYGNAFINGSAYISGPTTALLIQVNAKSEEGTDIKIPINNTGAAGANPYIHFLSPKEKLNKGTNASYMNNRDYKGLEMEFNLQVTPDAKLEIIIDKNTGHGISATGEGNLVLNINTLGKFNMWGDYTIQKGVYNFKYAGLFDKQLTTRPGGYISWNGDPTRAILNVDAVYTLQANPSVLLENPAFNRNIPVEVVIKINGNLMQPQNDFQINFPRTNSVLKSDLEYRLSDDDTRQRQALSLLYQRRFLSPNSTNNMALAPLLETAGGLVNDLFTDDDSKLDIGVNYVQGEQNPYVETNSQLGVTLSTEINDRISINGQVGVPVGGVNQSTVVGNIEAQIRLNEQNTFKGRVFNRENNVNFLGEGIGYTQGIGLTYEVNFNTLREFMQKMFGKNEKEKDGDNNNGDQIPDSELSPEFIQFAHTRNKRSTTTNDNIPETERIPETD</sequence>
<feature type="region of interest" description="Disordered" evidence="5">
    <location>
        <begin position="1460"/>
        <end position="1511"/>
    </location>
</feature>
<evidence type="ECO:0000256" key="5">
    <source>
        <dbReference type="SAM" id="MobiDB-lite"/>
    </source>
</evidence>
<protein>
    <submittedName>
        <fullName evidence="7">Translocation/assembly module TamB</fullName>
    </submittedName>
</protein>
<dbReference type="Pfam" id="PF04357">
    <property type="entry name" value="TamB"/>
    <property type="match status" value="1"/>
</dbReference>
<keyword evidence="3" id="KW-1133">Transmembrane helix</keyword>
<keyword evidence="8" id="KW-1185">Reference proteome</keyword>